<evidence type="ECO:0000256" key="7">
    <source>
        <dbReference type="ARBA" id="ARBA00022695"/>
    </source>
</evidence>
<dbReference type="CDD" id="cd04181">
    <property type="entry name" value="NTP_transferase"/>
    <property type="match status" value="1"/>
</dbReference>
<keyword evidence="6 14" id="KW-0808">Transferase</keyword>
<dbReference type="Gene3D" id="3.90.550.10">
    <property type="entry name" value="Spore Coat Polysaccharide Biosynthesis Protein SpsA, Chain A"/>
    <property type="match status" value="1"/>
</dbReference>
<dbReference type="OrthoDB" id="15372at2157"/>
<dbReference type="InterPro" id="IPR029044">
    <property type="entry name" value="Nucleotide-diphossugar_trans"/>
</dbReference>
<comment type="pathway">
    <text evidence="1">Nucleotide-sugar biosynthesis; UDP-N-acetyl-alpha-D-glucosamine biosynthesis; N-acetyl-alpha-D-glucosamine 1-phosphate from alpha-D-glucosamine 6-phosphate (route II): step 2/2.</text>
</comment>
<evidence type="ECO:0000259" key="12">
    <source>
        <dbReference type="Pfam" id="PF00483"/>
    </source>
</evidence>
<dbReference type="EMBL" id="FNPC01000010">
    <property type="protein sequence ID" value="SDY78159.1"/>
    <property type="molecule type" value="Genomic_DNA"/>
</dbReference>
<dbReference type="RefSeq" id="WP_092734370.1">
    <property type="nucleotide sequence ID" value="NZ_FNPC01000010.1"/>
</dbReference>
<evidence type="ECO:0000256" key="5">
    <source>
        <dbReference type="ARBA" id="ARBA00013414"/>
    </source>
</evidence>
<dbReference type="InterPro" id="IPR011004">
    <property type="entry name" value="Trimer_LpxA-like_sf"/>
</dbReference>
<keyword evidence="9" id="KW-0012">Acyltransferase</keyword>
<dbReference type="Pfam" id="PF25087">
    <property type="entry name" value="GMPPB_C"/>
    <property type="match status" value="1"/>
</dbReference>
<evidence type="ECO:0000256" key="1">
    <source>
        <dbReference type="ARBA" id="ARBA00005166"/>
    </source>
</evidence>
<dbReference type="GO" id="GO:0003977">
    <property type="term" value="F:UDP-N-acetylglucosamine diphosphorylase activity"/>
    <property type="evidence" value="ECO:0007669"/>
    <property type="project" value="UniProtKB-EC"/>
</dbReference>
<dbReference type="EC" id="2.3.1.157" evidence="3"/>
<organism evidence="14 15">
    <name type="scientific">Halopenitus persicus</name>
    <dbReference type="NCBI Taxonomy" id="1048396"/>
    <lineage>
        <taxon>Archaea</taxon>
        <taxon>Methanobacteriati</taxon>
        <taxon>Methanobacteriota</taxon>
        <taxon>Stenosarchaea group</taxon>
        <taxon>Halobacteria</taxon>
        <taxon>Halobacteriales</taxon>
        <taxon>Haloferacaceae</taxon>
        <taxon>Halopenitus</taxon>
    </lineage>
</organism>
<evidence type="ECO:0000256" key="6">
    <source>
        <dbReference type="ARBA" id="ARBA00022679"/>
    </source>
</evidence>
<feature type="domain" description="Nucleotidyl transferase" evidence="12">
    <location>
        <begin position="8"/>
        <end position="235"/>
    </location>
</feature>
<dbReference type="PANTHER" id="PTHR43584:SF8">
    <property type="entry name" value="N-ACETYLMURAMATE ALPHA-1-PHOSPHATE URIDYLYLTRANSFERASE"/>
    <property type="match status" value="1"/>
</dbReference>
<reference evidence="15" key="1">
    <citation type="submission" date="2016-10" db="EMBL/GenBank/DDBJ databases">
        <authorList>
            <person name="Varghese N."/>
            <person name="Submissions S."/>
        </authorList>
    </citation>
    <scope>NUCLEOTIDE SEQUENCE [LARGE SCALE GENOMIC DNA]</scope>
    <source>
        <strain evidence="15">DC30,IBRC 10041,KCTC 4046</strain>
    </source>
</reference>
<name>A0A1H3MQ02_9EURY</name>
<dbReference type="SUPFAM" id="SSF53448">
    <property type="entry name" value="Nucleotide-diphospho-sugar transferases"/>
    <property type="match status" value="1"/>
</dbReference>
<dbReference type="Gene3D" id="2.160.10.10">
    <property type="entry name" value="Hexapeptide repeat proteins"/>
    <property type="match status" value="2"/>
</dbReference>
<evidence type="ECO:0000256" key="9">
    <source>
        <dbReference type="ARBA" id="ARBA00023315"/>
    </source>
</evidence>
<dbReference type="InterPro" id="IPR005835">
    <property type="entry name" value="NTP_transferase_dom"/>
</dbReference>
<evidence type="ECO:0000256" key="4">
    <source>
        <dbReference type="ARBA" id="ARBA00012457"/>
    </source>
</evidence>
<evidence type="ECO:0000313" key="14">
    <source>
        <dbReference type="EMBL" id="SDY78159.1"/>
    </source>
</evidence>
<evidence type="ECO:0000259" key="13">
    <source>
        <dbReference type="Pfam" id="PF25087"/>
    </source>
</evidence>
<dbReference type="Proteomes" id="UP000199079">
    <property type="component" value="Unassembled WGS sequence"/>
</dbReference>
<dbReference type="SUPFAM" id="SSF51161">
    <property type="entry name" value="Trimeric LpxA-like enzymes"/>
    <property type="match status" value="1"/>
</dbReference>
<proteinExistence type="predicted"/>
<dbReference type="InterPro" id="IPR050065">
    <property type="entry name" value="GlmU-like"/>
</dbReference>
<dbReference type="PANTHER" id="PTHR43584">
    <property type="entry name" value="NUCLEOTIDYL TRANSFERASE"/>
    <property type="match status" value="1"/>
</dbReference>
<keyword evidence="15" id="KW-1185">Reference proteome</keyword>
<protein>
    <recommendedName>
        <fullName evidence="5">Bifunctional protein GlmU</fullName>
        <ecNumber evidence="3">2.3.1.157</ecNumber>
        <ecNumber evidence="4">2.7.7.23</ecNumber>
    </recommendedName>
</protein>
<evidence type="ECO:0000256" key="3">
    <source>
        <dbReference type="ARBA" id="ARBA00012225"/>
    </source>
</evidence>
<sequence>MTDDSVTAVVLAAGEGRRLEPLTNRRPKPMLPVATRPILEYVIEAIREAGIDRIVLVVGYRQERIRNHFGDGDDWDVDVEYVEQANQLGTGHALLQAEPAVGDRFVVLNGDRIVDADLVRRVREATVGGDTPVMAVTDVDHPREYGVVTLDGADRVTGIAEKPEAPVSTSRINAGVYGFTAAVFDAIRETSPTGELALTDTLDRIADEDPITAIGYRGQWLDVSYLWDLLRVNASLVGTDGGANAGIDADSSPEIADDVVVGDDVRLGANAVVGGGSALGENATVGPNAVVEGSVVFPDAVIEAGAVVRDAVVAGNARVGANATIAGGRATVVVDDEVHPDVRLGGVVGDNATVGGGATLVPGTVLGDVSRVDPGAVVSGTIEPDAVVRRG</sequence>
<feature type="domain" description="Mannose-1-phosphate guanyltransferase C-terminal" evidence="13">
    <location>
        <begin position="256"/>
        <end position="365"/>
    </location>
</feature>
<evidence type="ECO:0000256" key="10">
    <source>
        <dbReference type="ARBA" id="ARBA00048247"/>
    </source>
</evidence>
<gene>
    <name evidence="14" type="ORF">SAMN05216564_11019</name>
</gene>
<evidence type="ECO:0000256" key="11">
    <source>
        <dbReference type="ARBA" id="ARBA00048493"/>
    </source>
</evidence>
<comment type="catalytic activity">
    <reaction evidence="11">
        <text>N-acetyl-alpha-D-glucosamine 1-phosphate + UTP + H(+) = UDP-N-acetyl-alpha-D-glucosamine + diphosphate</text>
        <dbReference type="Rhea" id="RHEA:13509"/>
        <dbReference type="ChEBI" id="CHEBI:15378"/>
        <dbReference type="ChEBI" id="CHEBI:33019"/>
        <dbReference type="ChEBI" id="CHEBI:46398"/>
        <dbReference type="ChEBI" id="CHEBI:57705"/>
        <dbReference type="ChEBI" id="CHEBI:57776"/>
        <dbReference type="EC" id="2.7.7.23"/>
    </reaction>
</comment>
<dbReference type="AlphaFoldDB" id="A0A1H3MQ02"/>
<evidence type="ECO:0000256" key="2">
    <source>
        <dbReference type="ARBA" id="ARBA00005208"/>
    </source>
</evidence>
<dbReference type="GO" id="GO:0019134">
    <property type="term" value="F:glucosamine-1-phosphate N-acetyltransferase activity"/>
    <property type="evidence" value="ECO:0007669"/>
    <property type="project" value="UniProtKB-EC"/>
</dbReference>
<comment type="pathway">
    <text evidence="2">Nucleotide-sugar biosynthesis; UDP-N-acetyl-alpha-D-glucosamine biosynthesis; UDP-N-acetyl-alpha-D-glucosamine from N-acetyl-alpha-D-glucosamine 1-phosphate: step 1/1.</text>
</comment>
<dbReference type="EC" id="2.7.7.23" evidence="4"/>
<dbReference type="Pfam" id="PF00483">
    <property type="entry name" value="NTP_transferase"/>
    <property type="match status" value="1"/>
</dbReference>
<keyword evidence="7" id="KW-0548">Nucleotidyltransferase</keyword>
<keyword evidence="8" id="KW-0511">Multifunctional enzyme</keyword>
<accession>A0A1H3MQ02</accession>
<comment type="catalytic activity">
    <reaction evidence="10">
        <text>alpha-D-glucosamine 1-phosphate + acetyl-CoA = N-acetyl-alpha-D-glucosamine 1-phosphate + CoA + H(+)</text>
        <dbReference type="Rhea" id="RHEA:13725"/>
        <dbReference type="ChEBI" id="CHEBI:15378"/>
        <dbReference type="ChEBI" id="CHEBI:57287"/>
        <dbReference type="ChEBI" id="CHEBI:57288"/>
        <dbReference type="ChEBI" id="CHEBI:57776"/>
        <dbReference type="ChEBI" id="CHEBI:58516"/>
        <dbReference type="EC" id="2.3.1.157"/>
    </reaction>
</comment>
<evidence type="ECO:0000256" key="8">
    <source>
        <dbReference type="ARBA" id="ARBA00023268"/>
    </source>
</evidence>
<evidence type="ECO:0000313" key="15">
    <source>
        <dbReference type="Proteomes" id="UP000199079"/>
    </source>
</evidence>
<dbReference type="InterPro" id="IPR056729">
    <property type="entry name" value="GMPPB_C"/>
</dbReference>